<dbReference type="GO" id="GO:0035770">
    <property type="term" value="C:ribonucleoprotein granule"/>
    <property type="evidence" value="ECO:0007669"/>
    <property type="project" value="TreeGrafter"/>
</dbReference>
<dbReference type="Pfam" id="PF06743">
    <property type="entry name" value="FAST_1"/>
    <property type="match status" value="1"/>
</dbReference>
<dbReference type="RefSeq" id="XP_011604392.2">
    <property type="nucleotide sequence ID" value="XM_011606090.2"/>
</dbReference>
<dbReference type="OMA" id="ERSMHRN"/>
<dbReference type="KEGG" id="tru:101064313"/>
<dbReference type="CTD" id="22868"/>
<dbReference type="InParanoid" id="A0A3B5KPP5"/>
<feature type="domain" description="FAST kinase leucine-rich" evidence="1">
    <location>
        <begin position="406"/>
        <end position="477"/>
    </location>
</feature>
<organism evidence="2 3">
    <name type="scientific">Takifugu rubripes</name>
    <name type="common">Japanese pufferfish</name>
    <name type="synonym">Fugu rubripes</name>
    <dbReference type="NCBI Taxonomy" id="31033"/>
    <lineage>
        <taxon>Eukaryota</taxon>
        <taxon>Metazoa</taxon>
        <taxon>Chordata</taxon>
        <taxon>Craniata</taxon>
        <taxon>Vertebrata</taxon>
        <taxon>Euteleostomi</taxon>
        <taxon>Actinopterygii</taxon>
        <taxon>Neopterygii</taxon>
        <taxon>Teleostei</taxon>
        <taxon>Neoteleostei</taxon>
        <taxon>Acanthomorphata</taxon>
        <taxon>Eupercaria</taxon>
        <taxon>Tetraodontiformes</taxon>
        <taxon>Tetradontoidea</taxon>
        <taxon>Tetraodontidae</taxon>
        <taxon>Takifugu</taxon>
    </lineage>
</organism>
<dbReference type="GO" id="GO:0005759">
    <property type="term" value="C:mitochondrial matrix"/>
    <property type="evidence" value="ECO:0007669"/>
    <property type="project" value="TreeGrafter"/>
</dbReference>
<evidence type="ECO:0000313" key="2">
    <source>
        <dbReference type="Ensembl" id="ENSTRUP00000055340.2"/>
    </source>
</evidence>
<accession>A0A3B5KPP5</accession>
<protein>
    <submittedName>
        <fullName evidence="2">FAST kinase domains 2</fullName>
    </submittedName>
</protein>
<dbReference type="GO" id="GO:0003723">
    <property type="term" value="F:RNA binding"/>
    <property type="evidence" value="ECO:0007669"/>
    <property type="project" value="TreeGrafter"/>
</dbReference>
<evidence type="ECO:0000313" key="3">
    <source>
        <dbReference type="Proteomes" id="UP000005226"/>
    </source>
</evidence>
<dbReference type="CDD" id="cd23739">
    <property type="entry name" value="TBRG4-like_N"/>
    <property type="match status" value="1"/>
</dbReference>
<name>A0A3B5KPP5_TAKRU</name>
<dbReference type="OrthoDB" id="9369505at2759"/>
<sequence length="663" mass="75488">MFYLVTQRVLSRDLRLFIRRSISKQWGFTVINWSKYASFRSQWLTHNFNKKLPTVGRLASSTRFFSEDRIPSIDLEEEDEGHQLPSVVQTYQTASVQSRRISPFLKQLKHCGSPSDVLDLTCKYAPTPRQVSNCLTQMWFTTKKMSEDQRRYELQLMFNHPAFDRLLQSSIKAVGHLNTEAIAYSLLSMVNLGVPQRSRVVQTFLRHCQEKLNDFDEKGLSILASCLVHMEENANVAALKEGMRMMVEMRLPEIKSVLALQTMMRVLGKDTPLDLKRKLEVKVLSMTDQFTLPNTQYMISTMATMGFYSKPLLDICSKKMIENLHGIPFNRLLPVLLSCRELYYRDLDLLNGISDYVASLIDVWTNKQLLLLLSAFESLAFCPDALMKALTEKIIGNPGALTLKDILCVLKVYSSLNYDLKHQRQLFLDGVTQALCSYLPMIPTFELLRSVYYLSVLGCFPSAPLQQLMNEDSINQLKATAPRIFQNQENMLRTVDLCLRLDAPALPVPLILPSFLLGETTSRCEPSVKPWLSHSLKSLLEEQENAILQEMLLVENFYLIDAVIIKPSLSQSSAHDSSAGDELSPAASSQRIALISSSNACCYGTSRPRGPLAVMIRHLKILGYDCVLMMDQELESMSEQHRLDFLRTCIFPESRRPEESLTE</sequence>
<dbReference type="PANTHER" id="PTHR21228:SF1">
    <property type="entry name" value="FAST KINASE DOMAIN-CONTAINING PROTEIN 2, MITOCHONDRIAL"/>
    <property type="match status" value="1"/>
</dbReference>
<dbReference type="GeneID" id="101064313"/>
<dbReference type="GO" id="GO:0044528">
    <property type="term" value="P:regulation of mitochondrial mRNA stability"/>
    <property type="evidence" value="ECO:0007669"/>
    <property type="project" value="InterPro"/>
</dbReference>
<proteinExistence type="predicted"/>
<dbReference type="Proteomes" id="UP000005226">
    <property type="component" value="Chromosome 8"/>
</dbReference>
<reference evidence="2" key="3">
    <citation type="submission" date="2025-09" db="UniProtKB">
        <authorList>
            <consortium name="Ensembl"/>
        </authorList>
    </citation>
    <scope>IDENTIFICATION</scope>
</reference>
<evidence type="ECO:0000259" key="1">
    <source>
        <dbReference type="Pfam" id="PF06743"/>
    </source>
</evidence>
<dbReference type="InterPro" id="IPR010622">
    <property type="entry name" value="FAST_Leu-rich"/>
</dbReference>
<reference evidence="2" key="2">
    <citation type="submission" date="2025-08" db="UniProtKB">
        <authorList>
            <consortium name="Ensembl"/>
        </authorList>
    </citation>
    <scope>IDENTIFICATION</scope>
</reference>
<dbReference type="GO" id="GO:0000963">
    <property type="term" value="P:mitochondrial RNA processing"/>
    <property type="evidence" value="ECO:0007669"/>
    <property type="project" value="TreeGrafter"/>
</dbReference>
<dbReference type="AlphaFoldDB" id="A0A3B5KPP5"/>
<dbReference type="PANTHER" id="PTHR21228">
    <property type="entry name" value="FAST LEU-RICH DOMAIN-CONTAINING"/>
    <property type="match status" value="1"/>
</dbReference>
<dbReference type="STRING" id="31033.ENSTRUP00000055340"/>
<keyword evidence="3" id="KW-1185">Reference proteome</keyword>
<dbReference type="GeneTree" id="ENSGT01030000234607"/>
<gene>
    <name evidence="2" type="primary">fastkd2</name>
</gene>
<dbReference type="Ensembl" id="ENSTRUT00000052346.2">
    <property type="protein sequence ID" value="ENSTRUP00000055340.2"/>
    <property type="gene ID" value="ENSTRUG00000019725.2"/>
</dbReference>
<dbReference type="InterPro" id="IPR050870">
    <property type="entry name" value="FAST_kinase"/>
</dbReference>
<reference evidence="2 3" key="1">
    <citation type="journal article" date="2011" name="Genome Biol. Evol.">
        <title>Integration of the genetic map and genome assembly of fugu facilitates insights into distinct features of genome evolution in teleosts and mammals.</title>
        <authorList>
            <person name="Kai W."/>
            <person name="Kikuchi K."/>
            <person name="Tohari S."/>
            <person name="Chew A.K."/>
            <person name="Tay A."/>
            <person name="Fujiwara A."/>
            <person name="Hosoya S."/>
            <person name="Suetake H."/>
            <person name="Naruse K."/>
            <person name="Brenner S."/>
            <person name="Suzuki Y."/>
            <person name="Venkatesh B."/>
        </authorList>
    </citation>
    <scope>NUCLEOTIDE SEQUENCE [LARGE SCALE GENOMIC DNA]</scope>
</reference>